<evidence type="ECO:0000313" key="8">
    <source>
        <dbReference type="EMBL" id="AFJ52917.1"/>
    </source>
</evidence>
<dbReference type="SUPFAM" id="SSF53756">
    <property type="entry name" value="UDP-Glycosyltransferase/glycogen phosphorylase"/>
    <property type="match status" value="1"/>
</dbReference>
<evidence type="ECO:0000256" key="4">
    <source>
        <dbReference type="ARBA" id="ARBA00022679"/>
    </source>
</evidence>
<dbReference type="GO" id="GO:0009718">
    <property type="term" value="P:anthocyanin-containing compound biosynthetic process"/>
    <property type="evidence" value="ECO:0007669"/>
    <property type="project" value="UniProtKB-UniPathway"/>
</dbReference>
<dbReference type="EMBL" id="JN088290">
    <property type="protein sequence ID" value="AFJ52917.1"/>
    <property type="molecule type" value="Genomic_DNA"/>
</dbReference>
<comment type="catalytic activity">
    <reaction evidence="5">
        <text>an anthocyanidin + UDP-alpha-D-glucose + H(+) = an anthocyanidin 3-O-beta-D-glucoside + UDP</text>
        <dbReference type="Rhea" id="RHEA:20093"/>
        <dbReference type="ChEBI" id="CHEBI:15378"/>
        <dbReference type="ChEBI" id="CHEBI:16307"/>
        <dbReference type="ChEBI" id="CHEBI:58223"/>
        <dbReference type="ChEBI" id="CHEBI:58885"/>
        <dbReference type="ChEBI" id="CHEBI:143576"/>
        <dbReference type="EC" id="2.4.1.115"/>
    </reaction>
</comment>
<dbReference type="PANTHER" id="PTHR48046">
    <property type="entry name" value="UDP-GLYCOSYLTRANSFERASE 72E1"/>
    <property type="match status" value="1"/>
</dbReference>
<organism evidence="8">
    <name type="scientific">Linum usitatissimum</name>
    <name type="common">Flax</name>
    <name type="synonym">Linum humile</name>
    <dbReference type="NCBI Taxonomy" id="4006"/>
    <lineage>
        <taxon>Eukaryota</taxon>
        <taxon>Viridiplantae</taxon>
        <taxon>Streptophyta</taxon>
        <taxon>Embryophyta</taxon>
        <taxon>Tracheophyta</taxon>
        <taxon>Spermatophyta</taxon>
        <taxon>Magnoliopsida</taxon>
        <taxon>eudicotyledons</taxon>
        <taxon>Gunneridae</taxon>
        <taxon>Pentapetalae</taxon>
        <taxon>rosids</taxon>
        <taxon>fabids</taxon>
        <taxon>Malpighiales</taxon>
        <taxon>Linaceae</taxon>
        <taxon>Linum</taxon>
    </lineage>
</organism>
<reference evidence="8" key="1">
    <citation type="journal article" date="2012" name="BMC Genomics">
        <title>Phylogenomic analysis of UDP glycosyltransferase 1 multigene family in Linum usitatissimum identified genes with varied expression patterns.</title>
        <authorList>
            <person name="Barvkar V.T."/>
            <person name="Pardeshi V.C."/>
            <person name="Kale S.M."/>
            <person name="Kadoo N.Y."/>
            <person name="Gupta V.S."/>
        </authorList>
    </citation>
    <scope>NUCLEOTIDE SEQUENCE</scope>
</reference>
<name>I2BH21_LINUS</name>
<dbReference type="EC" id="2.4.1.-" evidence="7"/>
<dbReference type="InterPro" id="IPR002213">
    <property type="entry name" value="UDP_glucos_trans"/>
</dbReference>
<proteinExistence type="inferred from homology"/>
<dbReference type="PANTHER" id="PTHR48046:SF6">
    <property type="entry name" value="GLYCOSYLTRANSFERASE"/>
    <property type="match status" value="1"/>
</dbReference>
<keyword evidence="3 6" id="KW-0328">Glycosyltransferase</keyword>
<evidence type="ECO:0000256" key="5">
    <source>
        <dbReference type="ARBA" id="ARBA00047606"/>
    </source>
</evidence>
<protein>
    <recommendedName>
        <fullName evidence="7">Glycosyltransferase</fullName>
        <ecNumber evidence="7">2.4.1.-</ecNumber>
    </recommendedName>
</protein>
<evidence type="ECO:0000256" key="6">
    <source>
        <dbReference type="RuleBase" id="RU003718"/>
    </source>
</evidence>
<evidence type="ECO:0000256" key="1">
    <source>
        <dbReference type="ARBA" id="ARBA00004935"/>
    </source>
</evidence>
<dbReference type="Pfam" id="PF00201">
    <property type="entry name" value="UDPGT"/>
    <property type="match status" value="1"/>
</dbReference>
<evidence type="ECO:0000256" key="7">
    <source>
        <dbReference type="RuleBase" id="RU362057"/>
    </source>
</evidence>
<accession>I2BH21</accession>
<dbReference type="GO" id="GO:0047213">
    <property type="term" value="F:anthocyanidin 3-O-glucosyltransferase activity"/>
    <property type="evidence" value="ECO:0007669"/>
    <property type="project" value="UniProtKB-EC"/>
</dbReference>
<dbReference type="PROSITE" id="PS00375">
    <property type="entry name" value="UDPGT"/>
    <property type="match status" value="1"/>
</dbReference>
<comment type="similarity">
    <text evidence="2 6">Belongs to the UDP-glycosyltransferase family.</text>
</comment>
<evidence type="ECO:0000256" key="3">
    <source>
        <dbReference type="ARBA" id="ARBA00022676"/>
    </source>
</evidence>
<dbReference type="UniPathway" id="UPA00009"/>
<dbReference type="FunFam" id="3.40.50.2000:FF:000051">
    <property type="entry name" value="Glycosyltransferase"/>
    <property type="match status" value="1"/>
</dbReference>
<evidence type="ECO:0000256" key="2">
    <source>
        <dbReference type="ARBA" id="ARBA00009995"/>
    </source>
</evidence>
<dbReference type="CDD" id="cd03784">
    <property type="entry name" value="GT1_Gtf-like"/>
    <property type="match status" value="1"/>
</dbReference>
<dbReference type="Gene3D" id="3.40.50.2000">
    <property type="entry name" value="Glycogen Phosphorylase B"/>
    <property type="match status" value="2"/>
</dbReference>
<gene>
    <name evidence="8" type="primary">UGT72B16</name>
</gene>
<dbReference type="FunFam" id="3.40.50.2000:FF:000054">
    <property type="entry name" value="Glycosyltransferase"/>
    <property type="match status" value="1"/>
</dbReference>
<sequence length="483" mass="52983">MADNTQTPHIAILPSPGMGHLIPLVELTKRLVTRHNLAVTFIIPTTTDAPPSAAMKSVLDSLPSSSVDSIFPPPVSLHDVVFNSSASDAKIETILSLTVARSLPSLRDAFRSIATSGLRRLSALVVDLFGTDAFDVAAEFGAASYIFYPSTAMALSLFLYLPKLDAEVTGPYSNLEEPVQIPGCIPVNGTDLLDPVQDRNNDAYSWLLHHAKRYRLADGVMVNSFPELEPGAIKSLQKTEDQLGRKPMVYPVGPLVNMDSPKKTGSECLDWLDVQPSGSVLFVSFGSGGTLSYDQINELAFGLEMSEQRFIWVVRSPDDKTANASFFTVQSQNDPFYFLPNGFLDRTRGRGLVVSSWAPQAQILSHSSTGGFLTHCGWNSTLESVANGVPLIVWPLYAEQKMNAMMLTEDIKVALRPKRMGSRVIGREEIGNVMRSLMEGEEGKKVRYRMKELKDAARKVLSKDGSSSRALSEVVQKWKDQKV</sequence>
<dbReference type="InterPro" id="IPR035595">
    <property type="entry name" value="UDP_glycos_trans_CS"/>
</dbReference>
<dbReference type="AlphaFoldDB" id="I2BH21"/>
<keyword evidence="4 6" id="KW-0808">Transferase</keyword>
<comment type="pathway">
    <text evidence="1">Pigment biosynthesis; anthocyanin biosynthesis.</text>
</comment>